<dbReference type="SUPFAM" id="SSF48431">
    <property type="entry name" value="Lipovitellin-phosvitin complex, superhelical domain"/>
    <property type="match status" value="1"/>
</dbReference>
<accession>A0ABR9EIZ7</accession>
<organism evidence="1 2">
    <name type="scientific">Pseudoalteromonas aurantia 208</name>
    <dbReference type="NCBI Taxonomy" id="1314867"/>
    <lineage>
        <taxon>Bacteria</taxon>
        <taxon>Pseudomonadati</taxon>
        <taxon>Pseudomonadota</taxon>
        <taxon>Gammaproteobacteria</taxon>
        <taxon>Alteromonadales</taxon>
        <taxon>Pseudoalteromonadaceae</taxon>
        <taxon>Pseudoalteromonas</taxon>
    </lineage>
</organism>
<reference evidence="1 2" key="1">
    <citation type="submission" date="2015-03" db="EMBL/GenBank/DDBJ databases">
        <title>Genome sequence of Pseudoalteromonas aurantia.</title>
        <authorList>
            <person name="Xie B.-B."/>
            <person name="Rong J.-C."/>
            <person name="Qin Q.-L."/>
            <person name="Zhang Y.-Z."/>
        </authorList>
    </citation>
    <scope>NUCLEOTIDE SEQUENCE [LARGE SCALE GENOMIC DNA]</scope>
    <source>
        <strain evidence="1 2">208</strain>
    </source>
</reference>
<dbReference type="Proteomes" id="UP000615755">
    <property type="component" value="Unassembled WGS sequence"/>
</dbReference>
<dbReference type="InterPro" id="IPR011989">
    <property type="entry name" value="ARM-like"/>
</dbReference>
<dbReference type="Gene3D" id="1.25.10.10">
    <property type="entry name" value="Leucine-rich Repeat Variant"/>
    <property type="match status" value="1"/>
</dbReference>
<dbReference type="InterPro" id="IPR011030">
    <property type="entry name" value="Lipovitellin_superhlx_dom"/>
</dbReference>
<protein>
    <recommendedName>
        <fullName evidence="3">Vitellogenin domain-containing protein</fullName>
    </recommendedName>
</protein>
<evidence type="ECO:0000313" key="1">
    <source>
        <dbReference type="EMBL" id="MBE0370975.1"/>
    </source>
</evidence>
<keyword evidence="2" id="KW-1185">Reference proteome</keyword>
<dbReference type="EMBL" id="AQGV01000015">
    <property type="protein sequence ID" value="MBE0370975.1"/>
    <property type="molecule type" value="Genomic_DNA"/>
</dbReference>
<evidence type="ECO:0000313" key="2">
    <source>
        <dbReference type="Proteomes" id="UP000615755"/>
    </source>
</evidence>
<comment type="caution">
    <text evidence="1">The sequence shown here is derived from an EMBL/GenBank/DDBJ whole genome shotgun (WGS) entry which is preliminary data.</text>
</comment>
<proteinExistence type="predicted"/>
<evidence type="ECO:0008006" key="3">
    <source>
        <dbReference type="Google" id="ProtNLM"/>
    </source>
</evidence>
<dbReference type="RefSeq" id="WP_192509994.1">
    <property type="nucleotide sequence ID" value="NZ_AQGV01000015.1"/>
</dbReference>
<sequence>MKLKATLLLLALCTGCILYLTQHKEEQVEQTLFKNPISHSAPKKILQHTYSVTIESAVLAENKAVITHSSLSWHMHLDNTQVNQGLLTDIVFMNNGKPQPLTPQLPFIFNRRGTEITQVDLLALPSEHTLNVLPNILNLMSFSEQSTLTFNDAHGMKTYSYNRLGDQIDRHLESRQLHSASAINDEQEHWTMTLTNQDTPLEVSYSSENLWENNAQKYRVIQKVHITRLNHQPTPLIAVSRNHNATLTKASQSPVAREITGPEALQDAILELKTSLDPLLAKQIGKHLLSEYDLSELVALIEEDPTASSAIIYALQKEQSPLAEQMLTDLLSTEQVNIQTKQKLLIALGRFGASSNISFNALATIADKPNSPLAKTALLNLGSMAKFTPQQQASVETFLLNSLNGEQHLGTVILAVGNSKIPHLLPTVAKLLQHPQADIQRDAVKLLSTDPHYHGQIITALLKNPTVQSVDAFARTLSDSGVVLNQQNKTRLKNLFNSTDNPIIKKRLKALGVG</sequence>
<name>A0ABR9EIZ7_9GAMM</name>
<gene>
    <name evidence="1" type="ORF">PAUR_b1122</name>
</gene>